<dbReference type="Gene3D" id="6.10.250.3150">
    <property type="match status" value="1"/>
</dbReference>
<name>A0A0G1T6B8_9BACT</name>
<keyword evidence="4" id="KW-0378">Hydrolase</keyword>
<dbReference type="AlphaFoldDB" id="A0A0G1T6B8"/>
<evidence type="ECO:0000256" key="7">
    <source>
        <dbReference type="SAM" id="Coils"/>
    </source>
</evidence>
<evidence type="ECO:0000256" key="1">
    <source>
        <dbReference type="ARBA" id="ARBA00001947"/>
    </source>
</evidence>
<dbReference type="SUPFAM" id="SSF51261">
    <property type="entry name" value="Duplicated hybrid motif"/>
    <property type="match status" value="1"/>
</dbReference>
<dbReference type="PANTHER" id="PTHR21666">
    <property type="entry name" value="PEPTIDASE-RELATED"/>
    <property type="match status" value="1"/>
</dbReference>
<dbReference type="Gene3D" id="2.70.70.10">
    <property type="entry name" value="Glucose Permease (Domain IIA)"/>
    <property type="match status" value="1"/>
</dbReference>
<dbReference type="InterPro" id="IPR050570">
    <property type="entry name" value="Cell_wall_metabolism_enzyme"/>
</dbReference>
<dbReference type="CDD" id="cd12797">
    <property type="entry name" value="M23_peptidase"/>
    <property type="match status" value="1"/>
</dbReference>
<evidence type="ECO:0000256" key="2">
    <source>
        <dbReference type="ARBA" id="ARBA00022670"/>
    </source>
</evidence>
<organism evidence="9 10">
    <name type="scientific">Candidatus Giovannonibacteria bacterium GW2011_GWB1_47_6b</name>
    <dbReference type="NCBI Taxonomy" id="1618655"/>
    <lineage>
        <taxon>Bacteria</taxon>
        <taxon>Candidatus Giovannoniibacteriota</taxon>
    </lineage>
</organism>
<evidence type="ECO:0000256" key="6">
    <source>
        <dbReference type="ARBA" id="ARBA00023049"/>
    </source>
</evidence>
<evidence type="ECO:0000313" key="10">
    <source>
        <dbReference type="Proteomes" id="UP000034682"/>
    </source>
</evidence>
<dbReference type="Pfam" id="PF01551">
    <property type="entry name" value="Peptidase_M23"/>
    <property type="match status" value="1"/>
</dbReference>
<proteinExistence type="predicted"/>
<evidence type="ECO:0000256" key="4">
    <source>
        <dbReference type="ARBA" id="ARBA00022801"/>
    </source>
</evidence>
<keyword evidence="5" id="KW-0862">Zinc</keyword>
<feature type="coiled-coil region" evidence="7">
    <location>
        <begin position="41"/>
        <end position="131"/>
    </location>
</feature>
<dbReference type="EMBL" id="LCOK01000004">
    <property type="protein sequence ID" value="KKU77277.1"/>
    <property type="molecule type" value="Genomic_DNA"/>
</dbReference>
<comment type="caution">
    <text evidence="9">The sequence shown here is derived from an EMBL/GenBank/DDBJ whole genome shotgun (WGS) entry which is preliminary data.</text>
</comment>
<accession>A0A0G1T6B8</accession>
<keyword evidence="2" id="KW-0645">Protease</keyword>
<evidence type="ECO:0000259" key="8">
    <source>
        <dbReference type="Pfam" id="PF01551"/>
    </source>
</evidence>
<keyword evidence="7" id="KW-0175">Coiled coil</keyword>
<evidence type="ECO:0000256" key="5">
    <source>
        <dbReference type="ARBA" id="ARBA00022833"/>
    </source>
</evidence>
<dbReference type="Proteomes" id="UP000034682">
    <property type="component" value="Unassembled WGS sequence"/>
</dbReference>
<feature type="domain" description="M23ase beta-sheet core" evidence="8">
    <location>
        <begin position="297"/>
        <end position="390"/>
    </location>
</feature>
<reference evidence="9 10" key="1">
    <citation type="journal article" date="2015" name="Nature">
        <title>rRNA introns, odd ribosomes, and small enigmatic genomes across a large radiation of phyla.</title>
        <authorList>
            <person name="Brown C.T."/>
            <person name="Hug L.A."/>
            <person name="Thomas B.C."/>
            <person name="Sharon I."/>
            <person name="Castelle C.J."/>
            <person name="Singh A."/>
            <person name="Wilkins M.J."/>
            <person name="Williams K.H."/>
            <person name="Banfield J.F."/>
        </authorList>
    </citation>
    <scope>NUCLEOTIDE SEQUENCE [LARGE SCALE GENOMIC DNA]</scope>
</reference>
<protein>
    <submittedName>
        <fullName evidence="9">M23B-like protein peptidase</fullName>
    </submittedName>
</protein>
<sequence length="418" mass="46513">MPNQAQSSNFKVLIFGFWILFGFYQGSVALGATPDELRQSIEEKSKGLQAINDQIRNTQKQLDETQTQKNSLQKELKKIDYTISQLNLSIKSGQITVEKYGLELQSLQYDIDKLKNEIETKRLAITKLLQELYQKSRETLLVTFLKNRSLAQAISENQNIANLNNGLSTELGELKELRLQLDENFHSVSAKKGGIERENLNLRNRKNIVETTKSDRQSILSQTKNQEKLYASLIDSLAKKQADISAEIETIEKELRSKIDPSLLPIPRPGVLAMPVSGILSQNYGYTAFAKYGYKGRFHNGVDFAAPTGTEVRVADSGTVIATGNQDQFCYRGAYGKFIVVQHENNLTTLYAHLSGQAVKKGDIVNRGQLIGYVGSTGYATGPHLHLTVYAGPTFYMGASRVCGPMPFGGDLDPSKYL</sequence>
<evidence type="ECO:0000313" key="9">
    <source>
        <dbReference type="EMBL" id="KKU77277.1"/>
    </source>
</evidence>
<dbReference type="PANTHER" id="PTHR21666:SF288">
    <property type="entry name" value="CELL DIVISION PROTEIN YTFB"/>
    <property type="match status" value="1"/>
</dbReference>
<dbReference type="GO" id="GO:0006508">
    <property type="term" value="P:proteolysis"/>
    <property type="evidence" value="ECO:0007669"/>
    <property type="project" value="UniProtKB-KW"/>
</dbReference>
<keyword evidence="6" id="KW-0482">Metalloprotease</keyword>
<gene>
    <name evidence="9" type="ORF">UY02_C0004G0022</name>
</gene>
<dbReference type="GO" id="GO:0046872">
    <property type="term" value="F:metal ion binding"/>
    <property type="evidence" value="ECO:0007669"/>
    <property type="project" value="UniProtKB-KW"/>
</dbReference>
<evidence type="ECO:0000256" key="3">
    <source>
        <dbReference type="ARBA" id="ARBA00022723"/>
    </source>
</evidence>
<dbReference type="InterPro" id="IPR011055">
    <property type="entry name" value="Dup_hybrid_motif"/>
</dbReference>
<dbReference type="InterPro" id="IPR016047">
    <property type="entry name" value="M23ase_b-sheet_dom"/>
</dbReference>
<dbReference type="GO" id="GO:0004222">
    <property type="term" value="F:metalloendopeptidase activity"/>
    <property type="evidence" value="ECO:0007669"/>
    <property type="project" value="TreeGrafter"/>
</dbReference>
<keyword evidence="3" id="KW-0479">Metal-binding</keyword>
<comment type="cofactor">
    <cofactor evidence="1">
        <name>Zn(2+)</name>
        <dbReference type="ChEBI" id="CHEBI:29105"/>
    </cofactor>
</comment>